<dbReference type="EMBL" id="CP140154">
    <property type="protein sequence ID" value="WQG89898.1"/>
    <property type="molecule type" value="Genomic_DNA"/>
</dbReference>
<accession>A0A1K1SJV6</accession>
<sequence length="276" mass="30502">MRFLILSLSCMLAISCNSNFMSKADFAAKCRTALIAKCPALFVTVLNKETLFIENSSKRDNVSLTAFYKEYTAAPGAVDSAVQHFINATGLVADKGAKIDLSKVFPVIKPTSCLSNGAKDQAFPLVNEPYNEQLIILYAENTKEGLSYITNTAFESLGISKDSLKALAIQNFSAAVLPKIKGKKSESGHAYLFTAESQYDAALILFPLVWVKEYVDVKGDIVMALPYPDMLYVAKSDDAEGIEWIKEEMQGVHMGGVQRISTDLFRWNGDRFIKYQ</sequence>
<organism evidence="2 4">
    <name type="scientific">Chitinophaga sancti</name>
    <dbReference type="NCBI Taxonomy" id="1004"/>
    <lineage>
        <taxon>Bacteria</taxon>
        <taxon>Pseudomonadati</taxon>
        <taxon>Bacteroidota</taxon>
        <taxon>Chitinophagia</taxon>
        <taxon>Chitinophagales</taxon>
        <taxon>Chitinophagaceae</taxon>
        <taxon>Chitinophaga</taxon>
    </lineage>
</organism>
<keyword evidence="1" id="KW-0732">Signal</keyword>
<dbReference type="Proteomes" id="UP001326715">
    <property type="component" value="Chromosome"/>
</dbReference>
<dbReference type="InterPro" id="IPR010838">
    <property type="entry name" value="DUF1444"/>
</dbReference>
<keyword evidence="5" id="KW-1185">Reference proteome</keyword>
<evidence type="ECO:0000313" key="5">
    <source>
        <dbReference type="Proteomes" id="UP001326715"/>
    </source>
</evidence>
<name>A0A1K1SJV6_9BACT</name>
<proteinExistence type="predicted"/>
<dbReference type="Pfam" id="PF07285">
    <property type="entry name" value="DUF1444"/>
    <property type="match status" value="1"/>
</dbReference>
<dbReference type="AlphaFoldDB" id="A0A1K1SJV6"/>
<dbReference type="STRING" id="1004.SAMN05661012_05549"/>
<protein>
    <submittedName>
        <fullName evidence="3">DUF1444 family protein</fullName>
    </submittedName>
    <submittedName>
        <fullName evidence="2">Uncharacterized protein YtpQ, UPF0354 family</fullName>
    </submittedName>
</protein>
<dbReference type="OrthoDB" id="645979at2"/>
<reference evidence="3 5" key="2">
    <citation type="submission" date="2023-11" db="EMBL/GenBank/DDBJ databases">
        <title>MicrobeMod: A computational toolkit for identifying prokaryotic methylation and restriction-modification with nanopore sequencing.</title>
        <authorList>
            <person name="Crits-Christoph A."/>
            <person name="Kang S.C."/>
            <person name="Lee H."/>
            <person name="Ostrov N."/>
        </authorList>
    </citation>
    <scope>NUCLEOTIDE SEQUENCE [LARGE SCALE GENOMIC DNA]</scope>
    <source>
        <strain evidence="3 5">ATCC 23090</strain>
    </source>
</reference>
<evidence type="ECO:0000313" key="2">
    <source>
        <dbReference type="EMBL" id="SFW84436.1"/>
    </source>
</evidence>
<evidence type="ECO:0000313" key="3">
    <source>
        <dbReference type="EMBL" id="WQG89898.1"/>
    </source>
</evidence>
<dbReference type="Proteomes" id="UP000183788">
    <property type="component" value="Unassembled WGS sequence"/>
</dbReference>
<gene>
    <name evidence="2" type="ORF">SAMN05661012_05549</name>
    <name evidence="3" type="ORF">SR876_00190</name>
</gene>
<evidence type="ECO:0000313" key="4">
    <source>
        <dbReference type="Proteomes" id="UP000183788"/>
    </source>
</evidence>
<evidence type="ECO:0000256" key="1">
    <source>
        <dbReference type="SAM" id="SignalP"/>
    </source>
</evidence>
<feature type="signal peptide" evidence="1">
    <location>
        <begin position="1"/>
        <end position="27"/>
    </location>
</feature>
<dbReference type="RefSeq" id="WP_083571803.1">
    <property type="nucleotide sequence ID" value="NZ_CP139972.1"/>
</dbReference>
<reference evidence="2 4" key="1">
    <citation type="submission" date="2016-11" db="EMBL/GenBank/DDBJ databases">
        <authorList>
            <person name="Jaros S."/>
            <person name="Januszkiewicz K."/>
            <person name="Wedrychowicz H."/>
        </authorList>
    </citation>
    <scope>NUCLEOTIDE SEQUENCE [LARGE SCALE GENOMIC DNA]</scope>
    <source>
        <strain evidence="2 4">DSM 784</strain>
    </source>
</reference>
<feature type="chain" id="PRO_5012927638" evidence="1">
    <location>
        <begin position="28"/>
        <end position="276"/>
    </location>
</feature>
<dbReference type="EMBL" id="FPIZ01000024">
    <property type="protein sequence ID" value="SFW84436.1"/>
    <property type="molecule type" value="Genomic_DNA"/>
</dbReference>
<dbReference type="PROSITE" id="PS51257">
    <property type="entry name" value="PROKAR_LIPOPROTEIN"/>
    <property type="match status" value="1"/>
</dbReference>